<dbReference type="Pfam" id="PF00328">
    <property type="entry name" value="His_Phos_2"/>
    <property type="match status" value="2"/>
</dbReference>
<dbReference type="FunCoup" id="G0MPU6">
    <property type="interactions" value="119"/>
</dbReference>
<dbReference type="eggNOG" id="KOG3720">
    <property type="taxonomic scope" value="Eukaryota"/>
</dbReference>
<dbReference type="EMBL" id="GL379806">
    <property type="protein sequence ID" value="EGT40977.1"/>
    <property type="molecule type" value="Genomic_DNA"/>
</dbReference>
<reference evidence="4" key="1">
    <citation type="submission" date="2011-07" db="EMBL/GenBank/DDBJ databases">
        <authorList>
            <consortium name="Caenorhabditis brenneri Sequencing and Analysis Consortium"/>
            <person name="Wilson R.K."/>
        </authorList>
    </citation>
    <scope>NUCLEOTIDE SEQUENCE [LARGE SCALE GENOMIC DNA]</scope>
    <source>
        <strain evidence="4">PB2801</strain>
    </source>
</reference>
<evidence type="ECO:0000313" key="3">
    <source>
        <dbReference type="EMBL" id="EGT40977.1"/>
    </source>
</evidence>
<dbReference type="AlphaFoldDB" id="G0MPU6"/>
<gene>
    <name evidence="3" type="ORF">CAEBREN_24638</name>
</gene>
<name>G0MPU6_CAEBE</name>
<dbReference type="PANTHER" id="PTHR11567:SF206">
    <property type="entry name" value="HISTIDINE ACID PHOSPHATASE-RELATED"/>
    <property type="match status" value="1"/>
</dbReference>
<keyword evidence="2" id="KW-0732">Signal</keyword>
<dbReference type="OrthoDB" id="258392at2759"/>
<dbReference type="InterPro" id="IPR000560">
    <property type="entry name" value="His_Pase_clade-2"/>
</dbReference>
<feature type="chain" id="PRO_5003404423" evidence="2">
    <location>
        <begin position="22"/>
        <end position="376"/>
    </location>
</feature>
<dbReference type="SUPFAM" id="SSF53254">
    <property type="entry name" value="Phosphoglycerate mutase-like"/>
    <property type="match status" value="1"/>
</dbReference>
<accession>G0MPU6</accession>
<dbReference type="Gene3D" id="3.40.50.1240">
    <property type="entry name" value="Phosphoglycerate mutase-like"/>
    <property type="match status" value="2"/>
</dbReference>
<organism evidence="4">
    <name type="scientific">Caenorhabditis brenneri</name>
    <name type="common">Nematode worm</name>
    <dbReference type="NCBI Taxonomy" id="135651"/>
    <lineage>
        <taxon>Eukaryota</taxon>
        <taxon>Metazoa</taxon>
        <taxon>Ecdysozoa</taxon>
        <taxon>Nematoda</taxon>
        <taxon>Chromadorea</taxon>
        <taxon>Rhabditida</taxon>
        <taxon>Rhabditina</taxon>
        <taxon>Rhabditomorpha</taxon>
        <taxon>Rhabditoidea</taxon>
        <taxon>Rhabditidae</taxon>
        <taxon>Peloderinae</taxon>
        <taxon>Caenorhabditis</taxon>
    </lineage>
</organism>
<dbReference type="InterPro" id="IPR050645">
    <property type="entry name" value="Histidine_acid_phosphatase"/>
</dbReference>
<dbReference type="Proteomes" id="UP000008068">
    <property type="component" value="Unassembled WGS sequence"/>
</dbReference>
<evidence type="ECO:0000256" key="2">
    <source>
        <dbReference type="SAM" id="SignalP"/>
    </source>
</evidence>
<dbReference type="GO" id="GO:0016791">
    <property type="term" value="F:phosphatase activity"/>
    <property type="evidence" value="ECO:0007669"/>
    <property type="project" value="TreeGrafter"/>
</dbReference>
<dbReference type="PANTHER" id="PTHR11567">
    <property type="entry name" value="ACID PHOSPHATASE-RELATED"/>
    <property type="match status" value="1"/>
</dbReference>
<proteinExistence type="inferred from homology"/>
<keyword evidence="4" id="KW-1185">Reference proteome</keyword>
<dbReference type="CDD" id="cd07061">
    <property type="entry name" value="HP_HAP_like"/>
    <property type="match status" value="1"/>
</dbReference>
<dbReference type="InParanoid" id="G0MPU6"/>
<comment type="similarity">
    <text evidence="1">Belongs to the histidine acid phosphatase family.</text>
</comment>
<dbReference type="InterPro" id="IPR029033">
    <property type="entry name" value="His_PPase_superfam"/>
</dbReference>
<evidence type="ECO:0000313" key="4">
    <source>
        <dbReference type="Proteomes" id="UP000008068"/>
    </source>
</evidence>
<sequence>MLSRRNLCYTILIFVFGFSWATNETDVPEELKLVFVHTIWRHGDRTQDGHLNNDPVDPSKWIKGGGGYGQLTPEGMGQMFILGTKLRDRYVKTGFLHNFYDSQQYIKTTSHLSELFNTTFTWDNLWQVHDAVMIQLIHFPETVLNQTWYSPEFFHNLDELERPSKAFVAGLYDPPIVNGINVKRAILKTRGGPLINDISSRMRTKATCAKNDAKCDNYHRNLKFYAYSTHDHTVFALLTVLGLESIVAGPEKYGEWPDYASDILVELFHNSTDERAYFRILYQKNINATFEVVTHLAKGCKGLPFCDLSVFESKAKEFRPDRPIQELCQILPDVGNQVSTLIKSVMNRYSDYESSSNSNYWFVSIIIAIFCFFNKT</sequence>
<dbReference type="HOGENOM" id="CLU_030431_2_0_1"/>
<evidence type="ECO:0000256" key="1">
    <source>
        <dbReference type="ARBA" id="ARBA00005375"/>
    </source>
</evidence>
<protein>
    <submittedName>
        <fullName evidence="3">Uncharacterized protein</fullName>
    </submittedName>
</protein>
<feature type="signal peptide" evidence="2">
    <location>
        <begin position="1"/>
        <end position="21"/>
    </location>
</feature>
<dbReference type="STRING" id="135651.G0MPU6"/>
<dbReference type="OMA" id="TWYSDEF"/>